<gene>
    <name evidence="1" type="ORF">ALC60_01380</name>
</gene>
<organism evidence="1 2">
    <name type="scientific">Mycetomoellerius zeteki</name>
    <dbReference type="NCBI Taxonomy" id="64791"/>
    <lineage>
        <taxon>Eukaryota</taxon>
        <taxon>Metazoa</taxon>
        <taxon>Ecdysozoa</taxon>
        <taxon>Arthropoda</taxon>
        <taxon>Hexapoda</taxon>
        <taxon>Insecta</taxon>
        <taxon>Pterygota</taxon>
        <taxon>Neoptera</taxon>
        <taxon>Endopterygota</taxon>
        <taxon>Hymenoptera</taxon>
        <taxon>Apocrita</taxon>
        <taxon>Aculeata</taxon>
        <taxon>Formicoidea</taxon>
        <taxon>Formicidae</taxon>
        <taxon>Myrmicinae</taxon>
        <taxon>Mycetomoellerius</taxon>
    </lineage>
</organism>
<dbReference type="EMBL" id="KQ982140">
    <property type="protein sequence ID" value="KYQ59589.1"/>
    <property type="molecule type" value="Genomic_DNA"/>
</dbReference>
<dbReference type="Proteomes" id="UP000075809">
    <property type="component" value="Unassembled WGS sequence"/>
</dbReference>
<proteinExistence type="predicted"/>
<name>A0A151XGR3_9HYME</name>
<keyword evidence="2" id="KW-1185">Reference proteome</keyword>
<accession>A0A151XGR3</accession>
<evidence type="ECO:0000313" key="2">
    <source>
        <dbReference type="Proteomes" id="UP000075809"/>
    </source>
</evidence>
<evidence type="ECO:0000313" key="1">
    <source>
        <dbReference type="EMBL" id="KYQ59589.1"/>
    </source>
</evidence>
<reference evidence="1 2" key="1">
    <citation type="submission" date="2015-09" db="EMBL/GenBank/DDBJ databases">
        <title>Trachymyrmex zeteki WGS genome.</title>
        <authorList>
            <person name="Nygaard S."/>
            <person name="Hu H."/>
            <person name="Boomsma J."/>
            <person name="Zhang G."/>
        </authorList>
    </citation>
    <scope>NUCLEOTIDE SEQUENCE [LARGE SCALE GENOMIC DNA]</scope>
    <source>
        <strain evidence="1">Tzet28-1</strain>
        <tissue evidence="1">Whole body</tissue>
    </source>
</reference>
<dbReference type="AlphaFoldDB" id="A0A151XGR3"/>
<protein>
    <submittedName>
        <fullName evidence="1">Uncharacterized protein</fullName>
    </submittedName>
</protein>
<sequence length="85" mass="9271">MGLMSFLIPHISHRKSRSSMGNQHLSTSSTLFKISSPAPLSFVSSKAYIIDDVENLLAQSTSALTNLATIVHKSISKRSPDKINE</sequence>
<dbReference type="STRING" id="64791.A0A151XGR3"/>